<dbReference type="RefSeq" id="WP_139798471.1">
    <property type="nucleotide sequence ID" value="NZ_FWXR01000021.1"/>
</dbReference>
<gene>
    <name evidence="6" type="ORF">SAMN06297251_12110</name>
</gene>
<dbReference type="InterPro" id="IPR000086">
    <property type="entry name" value="NUDIX_hydrolase_dom"/>
</dbReference>
<name>A0A1W2E4E9_9HYPH</name>
<dbReference type="InterPro" id="IPR047198">
    <property type="entry name" value="DDP-like_NUDIX"/>
</dbReference>
<keyword evidence="7" id="KW-1185">Reference proteome</keyword>
<evidence type="ECO:0000256" key="3">
    <source>
        <dbReference type="ARBA" id="ARBA00022801"/>
    </source>
</evidence>
<dbReference type="GO" id="GO:0046872">
    <property type="term" value="F:metal ion binding"/>
    <property type="evidence" value="ECO:0007669"/>
    <property type="project" value="UniProtKB-KW"/>
</dbReference>
<dbReference type="Proteomes" id="UP000192656">
    <property type="component" value="Unassembled WGS sequence"/>
</dbReference>
<evidence type="ECO:0000256" key="2">
    <source>
        <dbReference type="ARBA" id="ARBA00022723"/>
    </source>
</evidence>
<dbReference type="PROSITE" id="PS51462">
    <property type="entry name" value="NUDIX"/>
    <property type="match status" value="1"/>
</dbReference>
<evidence type="ECO:0000256" key="4">
    <source>
        <dbReference type="ARBA" id="ARBA00022842"/>
    </source>
</evidence>
<accession>A0A1W2E4E9</accession>
<sequence>MPLAMLNAICRRLRSQPLVDYARPDKLQSGCIPYALVDGRAVFLLITSRRSGRWVFPKGSHMDGKTPWESAAQEAYEEAGVEGVVDPDPLGSYRTVKQGLRRTQLLEVTLYPLKVDAQHETWQEMGQRHRHWAILPEVRRLLTEPEVVSLAEKLATRVERKRA</sequence>
<dbReference type="Gene3D" id="3.90.79.10">
    <property type="entry name" value="Nucleoside Triphosphate Pyrophosphohydrolase"/>
    <property type="match status" value="1"/>
</dbReference>
<dbReference type="PANTHER" id="PTHR12629:SF0">
    <property type="entry name" value="DIPHOSPHOINOSITOL-POLYPHOSPHATE DIPHOSPHATASE"/>
    <property type="match status" value="1"/>
</dbReference>
<dbReference type="CDD" id="cd04666">
    <property type="entry name" value="NUDIX_DIPP2_like_Nudt4"/>
    <property type="match status" value="1"/>
</dbReference>
<dbReference type="AlphaFoldDB" id="A0A1W2E4E9"/>
<evidence type="ECO:0000256" key="1">
    <source>
        <dbReference type="ARBA" id="ARBA00001946"/>
    </source>
</evidence>
<proteinExistence type="predicted"/>
<dbReference type="Pfam" id="PF00293">
    <property type="entry name" value="NUDIX"/>
    <property type="match status" value="1"/>
</dbReference>
<keyword evidence="4" id="KW-0460">Magnesium</keyword>
<dbReference type="OrthoDB" id="7066910at2"/>
<evidence type="ECO:0000313" key="7">
    <source>
        <dbReference type="Proteomes" id="UP000192656"/>
    </source>
</evidence>
<dbReference type="EMBL" id="FWXR01000021">
    <property type="protein sequence ID" value="SMD04639.1"/>
    <property type="molecule type" value="Genomic_DNA"/>
</dbReference>
<evidence type="ECO:0000259" key="5">
    <source>
        <dbReference type="PROSITE" id="PS51462"/>
    </source>
</evidence>
<dbReference type="GO" id="GO:0005737">
    <property type="term" value="C:cytoplasm"/>
    <property type="evidence" value="ECO:0007669"/>
    <property type="project" value="TreeGrafter"/>
</dbReference>
<dbReference type="PANTHER" id="PTHR12629">
    <property type="entry name" value="DIPHOSPHOINOSITOL POLYPHOSPHATE PHOSPHOHYDROLASE"/>
    <property type="match status" value="1"/>
</dbReference>
<dbReference type="GO" id="GO:0016462">
    <property type="term" value="F:pyrophosphatase activity"/>
    <property type="evidence" value="ECO:0007669"/>
    <property type="project" value="InterPro"/>
</dbReference>
<dbReference type="STRING" id="937218.SAMN06297251_12110"/>
<comment type="cofactor">
    <cofactor evidence="1">
        <name>Mg(2+)</name>
        <dbReference type="ChEBI" id="CHEBI:18420"/>
    </cofactor>
</comment>
<keyword evidence="3" id="KW-0378">Hydrolase</keyword>
<dbReference type="SUPFAM" id="SSF55811">
    <property type="entry name" value="Nudix"/>
    <property type="match status" value="1"/>
</dbReference>
<keyword evidence="2" id="KW-0479">Metal-binding</keyword>
<reference evidence="6 7" key="1">
    <citation type="submission" date="2017-04" db="EMBL/GenBank/DDBJ databases">
        <authorList>
            <person name="Afonso C.L."/>
            <person name="Miller P.J."/>
            <person name="Scott M.A."/>
            <person name="Spackman E."/>
            <person name="Goraichik I."/>
            <person name="Dimitrov K.M."/>
            <person name="Suarez D.L."/>
            <person name="Swayne D.E."/>
        </authorList>
    </citation>
    <scope>NUCLEOTIDE SEQUENCE [LARGE SCALE GENOMIC DNA]</scope>
    <source>
        <strain evidence="6 7">CGMCC 1.10972</strain>
    </source>
</reference>
<evidence type="ECO:0000313" key="6">
    <source>
        <dbReference type="EMBL" id="SMD04639.1"/>
    </source>
</evidence>
<organism evidence="6 7">
    <name type="scientific">Fulvimarina manganoxydans</name>
    <dbReference type="NCBI Taxonomy" id="937218"/>
    <lineage>
        <taxon>Bacteria</taxon>
        <taxon>Pseudomonadati</taxon>
        <taxon>Pseudomonadota</taxon>
        <taxon>Alphaproteobacteria</taxon>
        <taxon>Hyphomicrobiales</taxon>
        <taxon>Aurantimonadaceae</taxon>
        <taxon>Fulvimarina</taxon>
    </lineage>
</organism>
<protein>
    <submittedName>
        <fullName evidence="6">NUDIX domain-containing protein</fullName>
    </submittedName>
</protein>
<feature type="domain" description="Nudix hydrolase" evidence="5">
    <location>
        <begin position="24"/>
        <end position="156"/>
    </location>
</feature>
<dbReference type="InterPro" id="IPR015797">
    <property type="entry name" value="NUDIX_hydrolase-like_dom_sf"/>
</dbReference>